<protein>
    <submittedName>
        <fullName evidence="1">Uncharacterized protein</fullName>
    </submittedName>
</protein>
<gene>
    <name evidence="1" type="ORF">M9H77_00721</name>
</gene>
<sequence length="1671" mass="189100">MGLQDLSMAKENSGVEVVLDEGPSEPIEQNVEASKQSSFLEEEVEEKVDELTLEGQPEAAKKKKKKNKSKKKKELRQQTDPPTIPVIELFPSGEFPEGEIQQYKDDNLWRTTSEEKREMERLEKPIYNSIRQAAEVHRQVRKYMKKILKPGMLMIDLCETLENTVRKLISENGLQAGIAFPTGCSLNWVAAHWTPNSGDKTVLQYDDVMKLDFGTHIDGHIVDCAFTLAFNPMFNPLLEASREATNTGIKEAGIDVRLCDVGAAIQEVMESYEVEINGKVYQVKSIRNLNGHSIGSYQIHAGKSVPIVKGGEQTKMEEGEFYAIETFGSTGKGYVREDLECSHYMKNFDVGHIPLRLPRAKQLLATINKNFSTLAFCRRYLDRLGETKYLMALKNLCDAGIVQPYPPLCDIKGSYVSQFEHTILLRPTCKEGVGEASRGLDLIRLKPEQEPSTNNQPQDEFAADVEKVYRILRKFHSRVPKLELALQESGFTVSSGLTERVLNRCGDAGNLGYRFFVWASKQPGYRHSHGVYRAMIKILGKMRQFGAIWALIEEMRKENPHLLSAEVFVVLMRRFASARMVKKAIEVLDEMPKYGCEPDEHVFGCLLDALCKNGSVKEAALLFEDMSLRFTPTIKHFTSLLYGWCKEGKLMEAKFVLVKMREAGFEPDIVVYNNLLNGYSVAGKMADAFDLLQEMKRKGCEPNATSFTIIVQALCAQNKMEEAMRVFSEMERSGCEADVVTYTTLISGFCKWGKIDRGYQLLNSMIQKGHTPNHTSYLYILLAHEKKEELEECVELVEEMQKIGLVPDLTIFNTVIRLACKLGEIKEAIRFWRHIEVNGMSPGVDTFVILINGLVEQGCLVEACDYFKEMVGRGLLSSPQYGTLKDLLNSLLRADKLEMSKDVWSCIMTKGCDLNVYAWTIWIHALFSNGHVKEACSYCLDMMDAGVMPQPDTFAKLMRGLRKLYNRQFAAEITEKVRKMAAERQMTFKMYKRRGERDLKEKDKAKKDGRKRRARRRQWGRGQKKGHDMTDREKKKLLKLEKCSSKHHSKLEKTQDFWRSFSMLHPSLHNAFPLTLSNTMYNWQRARMSTTLMGWGGGYTFTGIGGSTKWSAQAFPVSDSTSQSISSFASFSTISLPFSSSKILWRRHQNDKFNDDEYNSDPKDPPKLFVVQPRLRPEPVLQAKLEEALNLANSLEEQRDGYYETEFSDKEMPPHIVVQNPASRSIRADTYFGPGTVDTVKCHINALESKRAWGKPVLDRVGLIIAIFNAHAQTKEAKLQAELAALMYKRSRLIRVRGPDGRYTFGAIGEAEVVSARGRGSGGRGFISGAGETELQLQRRRILDRRNQLLSEIKEVRRTRALQRAARKRHGDSDGQALATVAVVGYTNAGKSTLVSTLSDSYLYCDDRLFATVDPKLSSVILPSGRKVLLSDTVGFISDLPVQLVEAFHATLEEVVEADLLVHVLDSSSPNLDEQRETVLQVLGQIGVTEEKLQNMIEVWNKIDLEEERYGSVEYGDEEEADRLSGADDDYGHDANNDDRNSDLSGNSVKDEDQKYDYSNDWLLSGDEMESWVDYDGSSIGQGSPDNLQQTLTFSRNWRNIAKDTQAKAEPLPHVKTSAFTGVGLQELLELIDEKLKNQNEKVVERNIFDRKWRPPRTPAEDDGDWPGSLK</sequence>
<keyword evidence="2" id="KW-1185">Reference proteome</keyword>
<evidence type="ECO:0000313" key="1">
    <source>
        <dbReference type="EMBL" id="KAI5679494.1"/>
    </source>
</evidence>
<dbReference type="EMBL" id="CM044701">
    <property type="protein sequence ID" value="KAI5679494.1"/>
    <property type="molecule type" value="Genomic_DNA"/>
</dbReference>
<accession>A0ACC0C3M1</accession>
<dbReference type="Proteomes" id="UP001060085">
    <property type="component" value="Linkage Group LG01"/>
</dbReference>
<evidence type="ECO:0000313" key="2">
    <source>
        <dbReference type="Proteomes" id="UP001060085"/>
    </source>
</evidence>
<name>A0ACC0C3M1_CATRO</name>
<comment type="caution">
    <text evidence="1">The sequence shown here is derived from an EMBL/GenBank/DDBJ whole genome shotgun (WGS) entry which is preliminary data.</text>
</comment>
<reference evidence="2" key="1">
    <citation type="journal article" date="2023" name="Nat. Plants">
        <title>Single-cell RNA sequencing provides a high-resolution roadmap for understanding the multicellular compartmentation of specialized metabolism.</title>
        <authorList>
            <person name="Sun S."/>
            <person name="Shen X."/>
            <person name="Li Y."/>
            <person name="Li Y."/>
            <person name="Wang S."/>
            <person name="Li R."/>
            <person name="Zhang H."/>
            <person name="Shen G."/>
            <person name="Guo B."/>
            <person name="Wei J."/>
            <person name="Xu J."/>
            <person name="St-Pierre B."/>
            <person name="Chen S."/>
            <person name="Sun C."/>
        </authorList>
    </citation>
    <scope>NUCLEOTIDE SEQUENCE [LARGE SCALE GENOMIC DNA]</scope>
</reference>
<proteinExistence type="predicted"/>
<organism evidence="1 2">
    <name type="scientific">Catharanthus roseus</name>
    <name type="common">Madagascar periwinkle</name>
    <name type="synonym">Vinca rosea</name>
    <dbReference type="NCBI Taxonomy" id="4058"/>
    <lineage>
        <taxon>Eukaryota</taxon>
        <taxon>Viridiplantae</taxon>
        <taxon>Streptophyta</taxon>
        <taxon>Embryophyta</taxon>
        <taxon>Tracheophyta</taxon>
        <taxon>Spermatophyta</taxon>
        <taxon>Magnoliopsida</taxon>
        <taxon>eudicotyledons</taxon>
        <taxon>Gunneridae</taxon>
        <taxon>Pentapetalae</taxon>
        <taxon>asterids</taxon>
        <taxon>lamiids</taxon>
        <taxon>Gentianales</taxon>
        <taxon>Apocynaceae</taxon>
        <taxon>Rauvolfioideae</taxon>
        <taxon>Vinceae</taxon>
        <taxon>Catharanthinae</taxon>
        <taxon>Catharanthus</taxon>
    </lineage>
</organism>